<dbReference type="KEGG" id="sqz:FQU76_32320"/>
<dbReference type="InterPro" id="IPR046373">
    <property type="entry name" value="Acyl-CoA_Oxase/DH_mid-dom_sf"/>
</dbReference>
<dbReference type="Pfam" id="PF02771">
    <property type="entry name" value="Acyl-CoA_dh_N"/>
    <property type="match status" value="1"/>
</dbReference>
<dbReference type="PANTHER" id="PTHR48083">
    <property type="entry name" value="MEDIUM-CHAIN SPECIFIC ACYL-COA DEHYDROGENASE, MITOCHONDRIAL-RELATED"/>
    <property type="match status" value="1"/>
</dbReference>
<organism evidence="5 6">
    <name type="scientific">Streptomyces qinzhouensis</name>
    <dbReference type="NCBI Taxonomy" id="2599401"/>
    <lineage>
        <taxon>Bacteria</taxon>
        <taxon>Bacillati</taxon>
        <taxon>Actinomycetota</taxon>
        <taxon>Actinomycetes</taxon>
        <taxon>Kitasatosporales</taxon>
        <taxon>Streptomycetaceae</taxon>
        <taxon>Streptomyces</taxon>
    </lineage>
</organism>
<dbReference type="InterPro" id="IPR050741">
    <property type="entry name" value="Acyl-CoA_dehydrogenase"/>
</dbReference>
<keyword evidence="6" id="KW-1185">Reference proteome</keyword>
<dbReference type="GO" id="GO:0050660">
    <property type="term" value="F:flavin adenine dinucleotide binding"/>
    <property type="evidence" value="ECO:0007669"/>
    <property type="project" value="InterPro"/>
</dbReference>
<dbReference type="GO" id="GO:0033539">
    <property type="term" value="P:fatty acid beta-oxidation using acyl-CoA dehydrogenase"/>
    <property type="evidence" value="ECO:0007669"/>
    <property type="project" value="TreeGrafter"/>
</dbReference>
<dbReference type="SUPFAM" id="SSF47203">
    <property type="entry name" value="Acyl-CoA dehydrogenase C-terminal domain-like"/>
    <property type="match status" value="1"/>
</dbReference>
<accession>A0A5B8JKK3</accession>
<gene>
    <name evidence="5" type="ORF">FQU76_32320</name>
</gene>
<dbReference type="InterPro" id="IPR036250">
    <property type="entry name" value="AcylCo_DH-like_C"/>
</dbReference>
<evidence type="ECO:0000259" key="3">
    <source>
        <dbReference type="Pfam" id="PF02771"/>
    </source>
</evidence>
<dbReference type="EMBL" id="CP042266">
    <property type="protein sequence ID" value="QDY80431.1"/>
    <property type="molecule type" value="Genomic_DNA"/>
</dbReference>
<dbReference type="InterPro" id="IPR013107">
    <property type="entry name" value="Acyl-CoA_DH_C"/>
</dbReference>
<reference evidence="5 6" key="1">
    <citation type="submission" date="2019-07" db="EMBL/GenBank/DDBJ databases">
        <authorList>
            <person name="Zhu P."/>
        </authorList>
    </citation>
    <scope>NUCLEOTIDE SEQUENCE [LARGE SCALE GENOMIC DNA]</scope>
    <source>
        <strain evidence="5 6">SSL-25</strain>
    </source>
</reference>
<dbReference type="AlphaFoldDB" id="A0A5B8JKK3"/>
<evidence type="ECO:0000256" key="1">
    <source>
        <dbReference type="ARBA" id="ARBA00023002"/>
    </source>
</evidence>
<dbReference type="GO" id="GO:0005737">
    <property type="term" value="C:cytoplasm"/>
    <property type="evidence" value="ECO:0007669"/>
    <property type="project" value="TreeGrafter"/>
</dbReference>
<comment type="similarity">
    <text evidence="2">Belongs to the HpaH/HsaA monooxygenase family.</text>
</comment>
<feature type="domain" description="Acyl-CoA dehydrogenase C-terminal" evidence="4">
    <location>
        <begin position="243"/>
        <end position="374"/>
    </location>
</feature>
<dbReference type="InterPro" id="IPR013786">
    <property type="entry name" value="AcylCoA_DH/ox_N"/>
</dbReference>
<dbReference type="Proteomes" id="UP000320580">
    <property type="component" value="Chromosome"/>
</dbReference>
<dbReference type="OrthoDB" id="3404950at2"/>
<proteinExistence type="inferred from homology"/>
<evidence type="ECO:0000313" key="6">
    <source>
        <dbReference type="Proteomes" id="UP000320580"/>
    </source>
</evidence>
<dbReference type="PANTHER" id="PTHR48083:SF19">
    <property type="entry name" value="FLAVIN-DEPENDENT MONOOXYGENASE, OXYGENASE SUBUNIT HSAA"/>
    <property type="match status" value="1"/>
</dbReference>
<dbReference type="InterPro" id="IPR009100">
    <property type="entry name" value="AcylCoA_DH/oxidase_NM_dom_sf"/>
</dbReference>
<dbReference type="Gene3D" id="1.10.540.10">
    <property type="entry name" value="Acyl-CoA dehydrogenase/oxidase, N-terminal domain"/>
    <property type="match status" value="1"/>
</dbReference>
<dbReference type="GO" id="GO:0016712">
    <property type="term" value="F:oxidoreductase activity, acting on paired donors, with incorporation or reduction of molecular oxygen, reduced flavin or flavoprotein as one donor, and incorporation of one atom of oxygen"/>
    <property type="evidence" value="ECO:0007669"/>
    <property type="project" value="TreeGrafter"/>
</dbReference>
<dbReference type="SUPFAM" id="SSF56645">
    <property type="entry name" value="Acyl-CoA dehydrogenase NM domain-like"/>
    <property type="match status" value="1"/>
</dbReference>
<evidence type="ECO:0000259" key="4">
    <source>
        <dbReference type="Pfam" id="PF08028"/>
    </source>
</evidence>
<sequence length="397" mass="41883">MTVGIATTDTAEGLTPVEAARSLIPLLAAEAARTEERRALTGTTVTALRRAGLLRLGTPTEYGGRGAGARTVVDVCEELARGCASASWTVGIAYGGALFASQLPDSERMTLWRDDPDAVVCGTANPSGTARRTDAGWTLSGRWPWISGIHHAPWTLLGFLRPGTGGEPERGMAVVPTADLTVEDVWHMAGMRGTGSDTAVAHDVYVPDSRTISLTAMADGAYRRRHPGEPRITFHLSINLPLVATAVGIATASLAKVLDAAARGKRAVSPLHRLVAEDPAHQLNVADAATLIDTARLHLRRAAEEVDTHARAGRTPALAERARLRMDAAHAMRCARDAMSLLLDTAGAGSFADGSVLQRAWRDMETASRHAALSVQTSKSIYGRALLGAPLPPSPVI</sequence>
<feature type="domain" description="Acyl-CoA dehydrogenase/oxidase N-terminal" evidence="3">
    <location>
        <begin position="28"/>
        <end position="93"/>
    </location>
</feature>
<name>A0A5B8JKK3_9ACTN</name>
<evidence type="ECO:0000313" key="5">
    <source>
        <dbReference type="EMBL" id="QDY80431.1"/>
    </source>
</evidence>
<dbReference type="Pfam" id="PF08028">
    <property type="entry name" value="Acyl-CoA_dh_2"/>
    <property type="match status" value="1"/>
</dbReference>
<dbReference type="Gene3D" id="2.40.110.10">
    <property type="entry name" value="Butyryl-CoA Dehydrogenase, subunit A, domain 2"/>
    <property type="match status" value="1"/>
</dbReference>
<evidence type="ECO:0000256" key="2">
    <source>
        <dbReference type="ARBA" id="ARBA00049661"/>
    </source>
</evidence>
<dbReference type="GO" id="GO:0003995">
    <property type="term" value="F:acyl-CoA dehydrogenase activity"/>
    <property type="evidence" value="ECO:0007669"/>
    <property type="project" value="TreeGrafter"/>
</dbReference>
<dbReference type="InterPro" id="IPR037069">
    <property type="entry name" value="AcylCoA_DH/ox_N_sf"/>
</dbReference>
<dbReference type="Gene3D" id="1.20.140.10">
    <property type="entry name" value="Butyryl-CoA Dehydrogenase, subunit A, domain 3"/>
    <property type="match status" value="1"/>
</dbReference>
<dbReference type="RefSeq" id="WP_146483825.1">
    <property type="nucleotide sequence ID" value="NZ_CP042266.1"/>
</dbReference>
<protein>
    <submittedName>
        <fullName evidence="5">Oxidoreductase</fullName>
    </submittedName>
</protein>
<keyword evidence="1" id="KW-0560">Oxidoreductase</keyword>
<dbReference type="PIRSF" id="PIRSF016578">
    <property type="entry name" value="HsaA"/>
    <property type="match status" value="1"/>
</dbReference>